<evidence type="ECO:0000313" key="2">
    <source>
        <dbReference type="EMBL" id="KDO20395.1"/>
    </source>
</evidence>
<protein>
    <submittedName>
        <fullName evidence="2">Uncharacterized protein</fullName>
    </submittedName>
</protein>
<name>A0A067BU78_SAPPC</name>
<organism evidence="2 3">
    <name type="scientific">Saprolegnia parasitica (strain CBS 223.65)</name>
    <dbReference type="NCBI Taxonomy" id="695850"/>
    <lineage>
        <taxon>Eukaryota</taxon>
        <taxon>Sar</taxon>
        <taxon>Stramenopiles</taxon>
        <taxon>Oomycota</taxon>
        <taxon>Saprolegniomycetes</taxon>
        <taxon>Saprolegniales</taxon>
        <taxon>Saprolegniaceae</taxon>
        <taxon>Saprolegnia</taxon>
    </lineage>
</organism>
<dbReference type="GeneID" id="24135633"/>
<dbReference type="KEGG" id="spar:SPRG_13777"/>
<reference evidence="2 3" key="1">
    <citation type="journal article" date="2013" name="PLoS Genet.">
        <title>Distinctive expansion of potential virulence genes in the genome of the oomycete fish pathogen Saprolegnia parasitica.</title>
        <authorList>
            <person name="Jiang R.H."/>
            <person name="de Bruijn I."/>
            <person name="Haas B.J."/>
            <person name="Belmonte R."/>
            <person name="Lobach L."/>
            <person name="Christie J."/>
            <person name="van den Ackerveken G."/>
            <person name="Bottin A."/>
            <person name="Bulone V."/>
            <person name="Diaz-Moreno S.M."/>
            <person name="Dumas B."/>
            <person name="Fan L."/>
            <person name="Gaulin E."/>
            <person name="Govers F."/>
            <person name="Grenville-Briggs L.J."/>
            <person name="Horner N.R."/>
            <person name="Levin J.Z."/>
            <person name="Mammella M."/>
            <person name="Meijer H.J."/>
            <person name="Morris P."/>
            <person name="Nusbaum C."/>
            <person name="Oome S."/>
            <person name="Phillips A.J."/>
            <person name="van Rooyen D."/>
            <person name="Rzeszutek E."/>
            <person name="Saraiva M."/>
            <person name="Secombes C.J."/>
            <person name="Seidl M.F."/>
            <person name="Snel B."/>
            <person name="Stassen J.H."/>
            <person name="Sykes S."/>
            <person name="Tripathy S."/>
            <person name="van den Berg H."/>
            <person name="Vega-Arreguin J.C."/>
            <person name="Wawra S."/>
            <person name="Young S.K."/>
            <person name="Zeng Q."/>
            <person name="Dieguez-Uribeondo J."/>
            <person name="Russ C."/>
            <person name="Tyler B.M."/>
            <person name="van West P."/>
        </authorList>
    </citation>
    <scope>NUCLEOTIDE SEQUENCE [LARGE SCALE GENOMIC DNA]</scope>
    <source>
        <strain evidence="2 3">CBS 223.65</strain>
    </source>
</reference>
<accession>A0A067BU78</accession>
<keyword evidence="1" id="KW-0732">Signal</keyword>
<feature type="signal peptide" evidence="1">
    <location>
        <begin position="1"/>
        <end position="22"/>
    </location>
</feature>
<dbReference type="AlphaFoldDB" id="A0A067BU78"/>
<dbReference type="EMBL" id="KK583314">
    <property type="protein sequence ID" value="KDO20395.1"/>
    <property type="molecule type" value="Genomic_DNA"/>
</dbReference>
<dbReference type="VEuPathDB" id="FungiDB:SPRG_13777"/>
<gene>
    <name evidence="2" type="ORF">SPRG_13777</name>
</gene>
<proteinExistence type="predicted"/>
<dbReference type="RefSeq" id="XP_012208920.1">
    <property type="nucleotide sequence ID" value="XM_012353530.1"/>
</dbReference>
<keyword evidence="3" id="KW-1185">Reference proteome</keyword>
<sequence>MIKVAKLLVVVVATSIRTETKAARSNQWTARRTWAPRGRAVSACAQARGLALDTAVHESHLDVLRFYEWKAALDRAAQLDVLLTLDPTQAAQAVDRALSIRQKAVFLNLQAAAYPGAKTSAVLDVD</sequence>
<evidence type="ECO:0000256" key="1">
    <source>
        <dbReference type="SAM" id="SignalP"/>
    </source>
</evidence>
<feature type="chain" id="PRO_5001637902" evidence="1">
    <location>
        <begin position="23"/>
        <end position="126"/>
    </location>
</feature>
<dbReference type="Proteomes" id="UP000030745">
    <property type="component" value="Unassembled WGS sequence"/>
</dbReference>
<evidence type="ECO:0000313" key="3">
    <source>
        <dbReference type="Proteomes" id="UP000030745"/>
    </source>
</evidence>